<feature type="active site" description="Proton donor" evidence="4">
    <location>
        <position position="201"/>
    </location>
</feature>
<name>A0A2K5VQ85_MACFA</name>
<evidence type="ECO:0000256" key="2">
    <source>
        <dbReference type="ARBA" id="ARBA00022801"/>
    </source>
</evidence>
<feature type="domain" description="Glycoside hydrolase 35 catalytic" evidence="7">
    <location>
        <begin position="53"/>
        <end position="365"/>
    </location>
</feature>
<dbReference type="PROSITE" id="PS01182">
    <property type="entry name" value="GLYCOSYL_HYDROL_F35"/>
    <property type="match status" value="1"/>
</dbReference>
<evidence type="ECO:0000256" key="3">
    <source>
        <dbReference type="ARBA" id="ARBA00023295"/>
    </source>
</evidence>
<dbReference type="PIRSF" id="PIRSF006336">
    <property type="entry name" value="B-gal"/>
    <property type="match status" value="1"/>
</dbReference>
<protein>
    <recommendedName>
        <fullName evidence="5">Beta-galactosidase</fullName>
        <ecNumber evidence="5">3.2.1.23</ecNumber>
    </recommendedName>
</protein>
<dbReference type="InterPro" id="IPR026283">
    <property type="entry name" value="B-gal_1-like"/>
</dbReference>
<feature type="domain" description="Beta-galactosidase galactose-binding" evidence="9">
    <location>
        <begin position="548"/>
        <end position="607"/>
    </location>
</feature>
<dbReference type="FunFam" id="2.60.120.260:FF:000049">
    <property type="entry name" value="Beta-galactosidase"/>
    <property type="match status" value="1"/>
</dbReference>
<feature type="domain" description="Beta-galactosidase 1-like first all-beta" evidence="8">
    <location>
        <begin position="425"/>
        <end position="524"/>
    </location>
</feature>
<comment type="catalytic activity">
    <reaction evidence="5">
        <text>Hydrolysis of terminal non-reducing beta-D-galactose residues in beta-D-galactosides.</text>
        <dbReference type="EC" id="3.2.1.23"/>
    </reaction>
</comment>
<keyword evidence="2 5" id="KW-0378">Hydrolase</keyword>
<dbReference type="InterPro" id="IPR031330">
    <property type="entry name" value="Gly_Hdrlase_35_cat"/>
</dbReference>
<dbReference type="GO" id="GO:0004565">
    <property type="term" value="F:beta-galactosidase activity"/>
    <property type="evidence" value="ECO:0007669"/>
    <property type="project" value="UniProtKB-EC"/>
</dbReference>
<evidence type="ECO:0000256" key="6">
    <source>
        <dbReference type="RuleBase" id="RU003679"/>
    </source>
</evidence>
<evidence type="ECO:0000313" key="11">
    <source>
        <dbReference type="Proteomes" id="UP000233100"/>
    </source>
</evidence>
<keyword evidence="3 5" id="KW-0326">Glycosidase</keyword>
<proteinExistence type="inferred from homology"/>
<evidence type="ECO:0000259" key="7">
    <source>
        <dbReference type="Pfam" id="PF01301"/>
    </source>
</evidence>
<dbReference type="InterPro" id="IPR048913">
    <property type="entry name" value="BetaGal_gal-bd"/>
</dbReference>
<dbReference type="FunFam" id="3.20.20.80:FF:000036">
    <property type="entry name" value="Beta-galactosidase"/>
    <property type="match status" value="1"/>
</dbReference>
<organism evidence="10 11">
    <name type="scientific">Macaca fascicularis</name>
    <name type="common">Crab-eating macaque</name>
    <name type="synonym">Cynomolgus monkey</name>
    <dbReference type="NCBI Taxonomy" id="9541"/>
    <lineage>
        <taxon>Eukaryota</taxon>
        <taxon>Metazoa</taxon>
        <taxon>Chordata</taxon>
        <taxon>Craniata</taxon>
        <taxon>Vertebrata</taxon>
        <taxon>Euteleostomi</taxon>
        <taxon>Mammalia</taxon>
        <taxon>Eutheria</taxon>
        <taxon>Euarchontoglires</taxon>
        <taxon>Primates</taxon>
        <taxon>Haplorrhini</taxon>
        <taxon>Catarrhini</taxon>
        <taxon>Cercopithecidae</taxon>
        <taxon>Cercopithecinae</taxon>
        <taxon>Macaca</taxon>
    </lineage>
</organism>
<evidence type="ECO:0000313" key="10">
    <source>
        <dbReference type="Ensembl" id="ENSMFAP00000026925.2"/>
    </source>
</evidence>
<dbReference type="SMR" id="A0A2K5VQ85"/>
<dbReference type="Pfam" id="PF21467">
    <property type="entry name" value="BetaGal_gal-bd"/>
    <property type="match status" value="1"/>
</dbReference>
<gene>
    <name evidence="10" type="primary">GLB1L2</name>
</gene>
<dbReference type="Pfam" id="PF21317">
    <property type="entry name" value="BetaGal_ABD_1"/>
    <property type="match status" value="1"/>
</dbReference>
<dbReference type="SUPFAM" id="SSF51445">
    <property type="entry name" value="(Trans)glycosidases"/>
    <property type="match status" value="1"/>
</dbReference>
<dbReference type="InterPro" id="IPR001944">
    <property type="entry name" value="Glycoside_Hdrlase_35"/>
</dbReference>
<evidence type="ECO:0000259" key="9">
    <source>
        <dbReference type="Pfam" id="PF21467"/>
    </source>
</evidence>
<reference evidence="10" key="3">
    <citation type="submission" date="2025-09" db="UniProtKB">
        <authorList>
            <consortium name="Ensembl"/>
        </authorList>
    </citation>
    <scope>IDENTIFICATION</scope>
</reference>
<dbReference type="AlphaFoldDB" id="A0A2K5VQ85"/>
<comment type="similarity">
    <text evidence="1 6">Belongs to the glycosyl hydrolase 35 family.</text>
</comment>
<dbReference type="PRINTS" id="PR00742">
    <property type="entry name" value="GLHYDRLASE35"/>
</dbReference>
<dbReference type="InterPro" id="IPR019801">
    <property type="entry name" value="Glyco_hydro_35_CS"/>
</dbReference>
<dbReference type="Ensembl" id="ENSMFAT00000001107.2">
    <property type="protein sequence ID" value="ENSMFAP00000026925.2"/>
    <property type="gene ID" value="ENSMFAG00000044876.2"/>
</dbReference>
<dbReference type="Proteomes" id="UP000233100">
    <property type="component" value="Chromosome 14"/>
</dbReference>
<dbReference type="EC" id="3.2.1.23" evidence="5"/>
<evidence type="ECO:0000256" key="1">
    <source>
        <dbReference type="ARBA" id="ARBA00009809"/>
    </source>
</evidence>
<keyword evidence="11" id="KW-1185">Reference proteome</keyword>
<dbReference type="InterPro" id="IPR048912">
    <property type="entry name" value="BetaGal1-like_ABD1"/>
</dbReference>
<evidence type="ECO:0000256" key="4">
    <source>
        <dbReference type="PIRSR" id="PIRSR006336-1"/>
    </source>
</evidence>
<reference evidence="10" key="2">
    <citation type="submission" date="2025-08" db="UniProtKB">
        <authorList>
            <consortium name="Ensembl"/>
        </authorList>
    </citation>
    <scope>IDENTIFICATION</scope>
</reference>
<feature type="active site" description="Nucleophile" evidence="4">
    <location>
        <position position="277"/>
    </location>
</feature>
<accession>A0A2K5VQ85</accession>
<dbReference type="PANTHER" id="PTHR23421">
    <property type="entry name" value="BETA-GALACTOSIDASE RELATED"/>
    <property type="match status" value="1"/>
</dbReference>
<reference evidence="10 11" key="1">
    <citation type="submission" date="2013-03" db="EMBL/GenBank/DDBJ databases">
        <authorList>
            <person name="Warren W."/>
            <person name="Wilson R.K."/>
        </authorList>
    </citation>
    <scope>NUCLEOTIDE SEQUENCE</scope>
</reference>
<dbReference type="InterPro" id="IPR017853">
    <property type="entry name" value="GH"/>
</dbReference>
<dbReference type="Gene3D" id="2.60.120.260">
    <property type="entry name" value="Galactose-binding domain-like"/>
    <property type="match status" value="2"/>
</dbReference>
<sequence length="720" mass="81085">MTTWSLRRRPARMLGLLLLVILGFLVLRRVDWSALVPLWLRHRQLGLQAKGWNFMLEDSTFWIFGGSIHYFRVPREYWRDRLLKMKACGLNTLTTYVPWNLHEPERGKFDFSGNLDLEAFVLMAAEIGLWVILRPGPYICSEMDLGGLPSWLLQDPGMRLRTTYKGFTEAVDLYFDHLMSRVVPLQYKRGGPIIAVQVENEYGSYNKDPAYMAYVKKALEDRGIVELLLTSDNKDGLSKGIVQGVLATINLQSTRELQLLTTFLFNVQGTQPKMVMEYWTGWFDSWGGPHNILDSSEVLKTVSAIVDAGSSINLYMFHGGTNFGFMNGAMHFHDYKSDVTSYDYDAVLTEAGDYTAKYMKLRDFFGSISGIPLPPPPDLLPKMSYEPITPVLYLSLWDALKYMGEPIKSEKPINMENLPVNGGNGQSFGYILYETSITSSGVLSGRVRDRGQVFVNTVSIGFLDYKTTKIAVPLIQGYTVLRILVENRGRVNYGENIDDQRKGLIGNLYLNDSPLKKFRIYSLDMKKSFFQRFGLDKWSSLPETPTLPAFFLGSLSISSTPCDTFLKLEGWEKGVVFINGQNLGRYWNIGPQKTLYLPGPWLSSGINQVGASSPFLFPKTPCPPALPGSLPSGWRVCQWVLPPSSSLRTSCWSLSLPAWFPNPLLLTLPPLSTSPGTRTDLSCPPSWALSPQVIIFEETMAGPALQFTETPHLGRNQYIK</sequence>
<dbReference type="GeneTree" id="ENSGT00950000182942"/>
<dbReference type="InterPro" id="IPR008979">
    <property type="entry name" value="Galactose-bd-like_sf"/>
</dbReference>
<dbReference type="VEuPathDB" id="HostDB:ENSMFAG00000044876"/>
<dbReference type="Bgee" id="ENSMFAG00000044876">
    <property type="expression patterns" value="Expressed in adult mammalian kidney and 5 other cell types or tissues"/>
</dbReference>
<evidence type="ECO:0000256" key="5">
    <source>
        <dbReference type="RuleBase" id="RU000675"/>
    </source>
</evidence>
<dbReference type="FunFam" id="2.60.120.260:FF:000293">
    <property type="entry name" value="Beta-galactosidase"/>
    <property type="match status" value="1"/>
</dbReference>
<dbReference type="Gene3D" id="3.20.20.80">
    <property type="entry name" value="Glycosidases"/>
    <property type="match status" value="1"/>
</dbReference>
<dbReference type="GO" id="GO:0005975">
    <property type="term" value="P:carbohydrate metabolic process"/>
    <property type="evidence" value="ECO:0007669"/>
    <property type="project" value="InterPro"/>
</dbReference>
<evidence type="ECO:0000259" key="8">
    <source>
        <dbReference type="Pfam" id="PF21317"/>
    </source>
</evidence>
<dbReference type="SUPFAM" id="SSF49785">
    <property type="entry name" value="Galactose-binding domain-like"/>
    <property type="match status" value="1"/>
</dbReference>
<dbReference type="Pfam" id="PF01301">
    <property type="entry name" value="Glyco_hydro_35"/>
    <property type="match status" value="1"/>
</dbReference>